<dbReference type="OrthoDB" id="258627at2759"/>
<keyword evidence="2" id="KW-0378">Hydrolase</keyword>
<evidence type="ECO:0000259" key="8">
    <source>
        <dbReference type="Pfam" id="PF02492"/>
    </source>
</evidence>
<dbReference type="CDD" id="cd03112">
    <property type="entry name" value="CobW-like"/>
    <property type="match status" value="1"/>
</dbReference>
<organism evidence="10 11">
    <name type="scientific">Trichomonascus ciferrii</name>
    <dbReference type="NCBI Taxonomy" id="44093"/>
    <lineage>
        <taxon>Eukaryota</taxon>
        <taxon>Fungi</taxon>
        <taxon>Dikarya</taxon>
        <taxon>Ascomycota</taxon>
        <taxon>Saccharomycotina</taxon>
        <taxon>Dipodascomycetes</taxon>
        <taxon>Dipodascales</taxon>
        <taxon>Trichomonascaceae</taxon>
        <taxon>Trichomonascus</taxon>
        <taxon>Trichomonascus ciferrii complex</taxon>
    </lineage>
</organism>
<dbReference type="GO" id="GO:0005737">
    <property type="term" value="C:cytoplasm"/>
    <property type="evidence" value="ECO:0007669"/>
    <property type="project" value="TreeGrafter"/>
</dbReference>
<feature type="domain" description="CobW C-terminal" evidence="9">
    <location>
        <begin position="276"/>
        <end position="360"/>
    </location>
</feature>
<dbReference type="EMBL" id="SWFS01000097">
    <property type="protein sequence ID" value="KAA8916517.1"/>
    <property type="molecule type" value="Genomic_DNA"/>
</dbReference>
<dbReference type="PANTHER" id="PTHR13748">
    <property type="entry name" value="COBW-RELATED"/>
    <property type="match status" value="1"/>
</dbReference>
<dbReference type="InterPro" id="IPR003495">
    <property type="entry name" value="CobW/HypB/UreG_nucleotide-bd"/>
</dbReference>
<keyword evidence="1" id="KW-0547">Nucleotide-binding</keyword>
<evidence type="ECO:0000256" key="1">
    <source>
        <dbReference type="ARBA" id="ARBA00022741"/>
    </source>
</evidence>
<gene>
    <name evidence="10" type="ORF">TRICI_001380</name>
</gene>
<evidence type="ECO:0000313" key="11">
    <source>
        <dbReference type="Proteomes" id="UP000761534"/>
    </source>
</evidence>
<evidence type="ECO:0000256" key="3">
    <source>
        <dbReference type="ARBA" id="ARBA00022833"/>
    </source>
</evidence>
<dbReference type="VEuPathDB" id="FungiDB:TRICI_001380"/>
<sequence>MDDLPPSLVTGEETAPVKEKVDDYQKKVPITVVTGYLGSGKSTLLNYVATQREKKIAIILNEFGDSADIERSLTVQEGGDNKEEKIYEEWLELDNGCLCCTVKDSGVVAIEKLMEKRGKFDYILLETTGIADPGPIASMFWLDDALASTIYLDGIVCVLDAESVIERLDDNHEGNELTTTSVQISHADVILLNKCDRIKDNKELDHIKNRIRGINALATIVETTYSRVPSLSTILDLGAYDGTTIDEEKLREHSHGYHDSRITTVSKTFPTVTKEQQERVERWLQNVLWEKELSGHPVDVHRTKGRLVRKEDGRVSVIQGVRETYEIIDTPDVVQSADEQYSKIVMIGKGLSQQILDDGFRW</sequence>
<reference evidence="10" key="1">
    <citation type="journal article" date="2019" name="G3 (Bethesda)">
        <title>Genome Assemblies of Two Rare Opportunistic Yeast Pathogens: Diutina rugosa (syn. Candida rugosa) and Trichomonascus ciferrii (syn. Candida ciferrii).</title>
        <authorList>
            <person name="Mixao V."/>
            <person name="Saus E."/>
            <person name="Hansen A.P."/>
            <person name="Lass-Florl C."/>
            <person name="Gabaldon T."/>
        </authorList>
    </citation>
    <scope>NUCLEOTIDE SEQUENCE</scope>
    <source>
        <strain evidence="10">CBS 4856</strain>
    </source>
</reference>
<evidence type="ECO:0000313" key="10">
    <source>
        <dbReference type="EMBL" id="KAA8916517.1"/>
    </source>
</evidence>
<dbReference type="InterPro" id="IPR011629">
    <property type="entry name" value="CobW-like_C"/>
</dbReference>
<proteinExistence type="inferred from homology"/>
<evidence type="ECO:0000256" key="7">
    <source>
        <dbReference type="ARBA" id="ARBA00049117"/>
    </source>
</evidence>
<comment type="caution">
    <text evidence="10">The sequence shown here is derived from an EMBL/GenBank/DDBJ whole genome shotgun (WGS) entry which is preliminary data.</text>
</comment>
<dbReference type="Gene3D" id="3.40.50.300">
    <property type="entry name" value="P-loop containing nucleotide triphosphate hydrolases"/>
    <property type="match status" value="1"/>
</dbReference>
<keyword evidence="3" id="KW-0862">Zinc</keyword>
<evidence type="ECO:0000259" key="9">
    <source>
        <dbReference type="Pfam" id="PF07683"/>
    </source>
</evidence>
<dbReference type="SUPFAM" id="SSF52540">
    <property type="entry name" value="P-loop containing nucleoside triphosphate hydrolases"/>
    <property type="match status" value="1"/>
</dbReference>
<evidence type="ECO:0000256" key="4">
    <source>
        <dbReference type="ARBA" id="ARBA00023134"/>
    </source>
</evidence>
<dbReference type="GO" id="GO:0005525">
    <property type="term" value="F:GTP binding"/>
    <property type="evidence" value="ECO:0007669"/>
    <property type="project" value="UniProtKB-KW"/>
</dbReference>
<protein>
    <recommendedName>
        <fullName evidence="12">CobW/HypB/UreG nucleotide-binding domain-containing protein</fullName>
    </recommendedName>
</protein>
<dbReference type="Gene3D" id="3.30.1220.10">
    <property type="entry name" value="CobW-like, C-terminal domain"/>
    <property type="match status" value="1"/>
</dbReference>
<dbReference type="InterPro" id="IPR027417">
    <property type="entry name" value="P-loop_NTPase"/>
</dbReference>
<dbReference type="Pfam" id="PF02492">
    <property type="entry name" value="cobW"/>
    <property type="match status" value="1"/>
</dbReference>
<name>A0A642VAA1_9ASCO</name>
<dbReference type="GO" id="GO:0016787">
    <property type="term" value="F:hydrolase activity"/>
    <property type="evidence" value="ECO:0007669"/>
    <property type="project" value="UniProtKB-KW"/>
</dbReference>
<keyword evidence="5" id="KW-0143">Chaperone</keyword>
<dbReference type="AlphaFoldDB" id="A0A642VAA1"/>
<evidence type="ECO:0008006" key="12">
    <source>
        <dbReference type="Google" id="ProtNLM"/>
    </source>
</evidence>
<dbReference type="PANTHER" id="PTHR13748:SF31">
    <property type="entry name" value="ZINC-REGULATED GTPASE METALLOPROTEIN ACTIVATOR 1A-RELATED"/>
    <property type="match status" value="1"/>
</dbReference>
<keyword evidence="4" id="KW-0342">GTP-binding</keyword>
<evidence type="ECO:0000256" key="6">
    <source>
        <dbReference type="ARBA" id="ARBA00034320"/>
    </source>
</evidence>
<accession>A0A642VAA1</accession>
<keyword evidence="11" id="KW-1185">Reference proteome</keyword>
<feature type="domain" description="CobW/HypB/UreG nucleotide-binding" evidence="8">
    <location>
        <begin position="29"/>
        <end position="221"/>
    </location>
</feature>
<evidence type="ECO:0000256" key="2">
    <source>
        <dbReference type="ARBA" id="ARBA00022801"/>
    </source>
</evidence>
<comment type="similarity">
    <text evidence="6">Belongs to the SIMIBI class G3E GTPase family. ZNG1 subfamily.</text>
</comment>
<comment type="catalytic activity">
    <reaction evidence="7">
        <text>GTP + H2O = GDP + phosphate + H(+)</text>
        <dbReference type="Rhea" id="RHEA:19669"/>
        <dbReference type="ChEBI" id="CHEBI:15377"/>
        <dbReference type="ChEBI" id="CHEBI:15378"/>
        <dbReference type="ChEBI" id="CHEBI:37565"/>
        <dbReference type="ChEBI" id="CHEBI:43474"/>
        <dbReference type="ChEBI" id="CHEBI:58189"/>
    </reaction>
    <physiologicalReaction direction="left-to-right" evidence="7">
        <dbReference type="Rhea" id="RHEA:19670"/>
    </physiologicalReaction>
</comment>
<evidence type="ECO:0000256" key="5">
    <source>
        <dbReference type="ARBA" id="ARBA00023186"/>
    </source>
</evidence>
<dbReference type="SUPFAM" id="SSF90002">
    <property type="entry name" value="Hypothetical protein YjiA, C-terminal domain"/>
    <property type="match status" value="1"/>
</dbReference>
<dbReference type="Pfam" id="PF07683">
    <property type="entry name" value="CobW_C"/>
    <property type="match status" value="1"/>
</dbReference>
<dbReference type="InterPro" id="IPR036627">
    <property type="entry name" value="CobW-likC_sf"/>
</dbReference>
<dbReference type="Proteomes" id="UP000761534">
    <property type="component" value="Unassembled WGS sequence"/>
</dbReference>
<dbReference type="InterPro" id="IPR051316">
    <property type="entry name" value="Zinc-reg_GTPase_activator"/>
</dbReference>